<keyword evidence="2" id="KW-0732">Signal</keyword>
<dbReference type="AlphaFoldDB" id="A0A177WF66"/>
<name>A0A177WF66_BATDL</name>
<feature type="region of interest" description="Disordered" evidence="1">
    <location>
        <begin position="29"/>
        <end position="70"/>
    </location>
</feature>
<reference evidence="3 4" key="2">
    <citation type="submission" date="2016-05" db="EMBL/GenBank/DDBJ databases">
        <title>Lineage-specific infection strategies underlie the spectrum of fungal disease in amphibians.</title>
        <authorList>
            <person name="Cuomo C.A."/>
            <person name="Farrer R.A."/>
            <person name="James T."/>
            <person name="Longcore J."/>
            <person name="Birren B."/>
        </authorList>
    </citation>
    <scope>NUCLEOTIDE SEQUENCE [LARGE SCALE GENOMIC DNA]</scope>
    <source>
        <strain evidence="3 4">JEL423</strain>
    </source>
</reference>
<reference evidence="3 4" key="1">
    <citation type="submission" date="2006-10" db="EMBL/GenBank/DDBJ databases">
        <title>The Genome Sequence of Batrachochytrium dendrobatidis JEL423.</title>
        <authorList>
            <consortium name="The Broad Institute Genome Sequencing Platform"/>
            <person name="Birren B."/>
            <person name="Lander E."/>
            <person name="Galagan J."/>
            <person name="Cuomo C."/>
            <person name="Devon K."/>
            <person name="Jaffe D."/>
            <person name="Butler J."/>
            <person name="Alvarez P."/>
            <person name="Gnerre S."/>
            <person name="Grabherr M."/>
            <person name="Kleber M."/>
            <person name="Mauceli E."/>
            <person name="Brockman W."/>
            <person name="Young S."/>
            <person name="LaButti K."/>
            <person name="Sykes S."/>
            <person name="DeCaprio D."/>
            <person name="Crawford M."/>
            <person name="Koehrsen M."/>
            <person name="Engels R."/>
            <person name="Montgomery P."/>
            <person name="Pearson M."/>
            <person name="Howarth C."/>
            <person name="Larson L."/>
            <person name="White J."/>
            <person name="O'Leary S."/>
            <person name="Kodira C."/>
            <person name="Zeng Q."/>
            <person name="Yandava C."/>
            <person name="Alvarado L."/>
            <person name="Longcore J."/>
            <person name="James T."/>
        </authorList>
    </citation>
    <scope>NUCLEOTIDE SEQUENCE [LARGE SCALE GENOMIC DNA]</scope>
    <source>
        <strain evidence="3 4">JEL423</strain>
    </source>
</reference>
<accession>A0A177WF66</accession>
<feature type="signal peptide" evidence="2">
    <location>
        <begin position="1"/>
        <end position="18"/>
    </location>
</feature>
<organism evidence="3 4">
    <name type="scientific">Batrachochytrium dendrobatidis (strain JEL423)</name>
    <dbReference type="NCBI Taxonomy" id="403673"/>
    <lineage>
        <taxon>Eukaryota</taxon>
        <taxon>Fungi</taxon>
        <taxon>Fungi incertae sedis</taxon>
        <taxon>Chytridiomycota</taxon>
        <taxon>Chytridiomycota incertae sedis</taxon>
        <taxon>Chytridiomycetes</taxon>
        <taxon>Rhizophydiales</taxon>
        <taxon>Rhizophydiales incertae sedis</taxon>
        <taxon>Batrachochytrium</taxon>
    </lineage>
</organism>
<dbReference type="Proteomes" id="UP000077115">
    <property type="component" value="Unassembled WGS sequence"/>
</dbReference>
<dbReference type="VEuPathDB" id="FungiDB:BDEG_21980"/>
<feature type="compositionally biased region" description="Polar residues" evidence="1">
    <location>
        <begin position="44"/>
        <end position="53"/>
    </location>
</feature>
<evidence type="ECO:0000313" key="3">
    <source>
        <dbReference type="EMBL" id="OAJ38011.1"/>
    </source>
</evidence>
<gene>
    <name evidence="3" type="ORF">BDEG_21980</name>
</gene>
<dbReference type="EMBL" id="DS022301">
    <property type="protein sequence ID" value="OAJ38011.1"/>
    <property type="molecule type" value="Genomic_DNA"/>
</dbReference>
<sequence length="101" mass="10788">MNLSLFFALALAVTTVNSVKIPSKASLDASITLEKRSPMPEGPHQQSTKTESPFTKGGPNPPKKSRTKRFLKKLRKAMGVVGRSMAGGLGKFLQQSSGVSD</sequence>
<evidence type="ECO:0000256" key="2">
    <source>
        <dbReference type="SAM" id="SignalP"/>
    </source>
</evidence>
<evidence type="ECO:0000313" key="4">
    <source>
        <dbReference type="Proteomes" id="UP000077115"/>
    </source>
</evidence>
<proteinExistence type="predicted"/>
<feature type="chain" id="PRO_5008077517" evidence="2">
    <location>
        <begin position="19"/>
        <end position="101"/>
    </location>
</feature>
<evidence type="ECO:0000256" key="1">
    <source>
        <dbReference type="SAM" id="MobiDB-lite"/>
    </source>
</evidence>
<protein>
    <submittedName>
        <fullName evidence="3">Uncharacterized protein</fullName>
    </submittedName>
</protein>